<protein>
    <submittedName>
        <fullName evidence="1">DUF3800 domain-containing protein</fullName>
    </submittedName>
</protein>
<accession>A0AA44J7V1</accession>
<dbReference type="Proteomes" id="UP000702952">
    <property type="component" value="Unassembled WGS sequence"/>
</dbReference>
<evidence type="ECO:0000313" key="1">
    <source>
        <dbReference type="EMBL" id="NTC28014.1"/>
    </source>
</evidence>
<sequence length="393" mass="43518">MATPSPRLISCDEAGFTGPKLLDEDQTIFAYASVDLSAEEGKALVDELRATYKVQSPELKAGLLRKRKNWIDIAEDVAARLEGRAIVMICDKRLNLGGKAYEYIFEPVLADNSALFYRYNLHRFVMNALHRIMYTSGQPVHQIATEFQTFMRTFKPEDAPSLFDGSHQGNQAHIIMNCVLRFAKGYATKIADESTHLQEDESTIGKWTLDLTATALWSLLLTGWGHRHARLDVLCDDSKPLGAMVDAFDGFVDNTEGIPISDGQNPRTLRANLANPIRFGSSSDNPTLQVADVIAGLSVDAIRYRKDAAYAGLNGWLDRHMHIDHTLPDDDWIDAGQLLPRANFAVLQELASRADRGADPLNGMGAVYAAAFKKFKSPASRIRNPLKTLLGKV</sequence>
<evidence type="ECO:0000313" key="2">
    <source>
        <dbReference type="Proteomes" id="UP000702952"/>
    </source>
</evidence>
<reference evidence="1" key="1">
    <citation type="journal article" date="2020" name="Science">
        <title>Unexpected conservation and global transmission of agrobacterial virulence plasmids.</title>
        <authorList>
            <person name="Weisberg A.J."/>
            <person name="Davis E.W. 2nd"/>
            <person name="Tabima J."/>
            <person name="Belcher M.S."/>
            <person name="Miller M."/>
            <person name="Kuo C.H."/>
            <person name="Loper J.E."/>
            <person name="Grunwald N.J."/>
            <person name="Putnam M.L."/>
            <person name="Chang J.H."/>
        </authorList>
    </citation>
    <scope>NUCLEOTIDE SEQUENCE</scope>
    <source>
        <strain evidence="1">17-1853-1a</strain>
    </source>
</reference>
<name>A0AA44J7V1_AGRTU</name>
<gene>
    <name evidence="1" type="ORF">G6M46_07580</name>
</gene>
<dbReference type="Pfam" id="PF12686">
    <property type="entry name" value="DUF3800"/>
    <property type="match status" value="1"/>
</dbReference>
<dbReference type="InterPro" id="IPR024524">
    <property type="entry name" value="DUF3800"/>
</dbReference>
<dbReference type="RefSeq" id="WP_065657777.1">
    <property type="nucleotide sequence ID" value="NZ_CP123841.1"/>
</dbReference>
<dbReference type="AlphaFoldDB" id="A0AA44J7V1"/>
<dbReference type="EMBL" id="JAAMAY010000013">
    <property type="protein sequence ID" value="NTC28014.1"/>
    <property type="molecule type" value="Genomic_DNA"/>
</dbReference>
<organism evidence="1 2">
    <name type="scientific">Agrobacterium tumefaciens</name>
    <dbReference type="NCBI Taxonomy" id="358"/>
    <lineage>
        <taxon>Bacteria</taxon>
        <taxon>Pseudomonadati</taxon>
        <taxon>Pseudomonadota</taxon>
        <taxon>Alphaproteobacteria</taxon>
        <taxon>Hyphomicrobiales</taxon>
        <taxon>Rhizobiaceae</taxon>
        <taxon>Rhizobium/Agrobacterium group</taxon>
        <taxon>Agrobacterium</taxon>
        <taxon>Agrobacterium tumefaciens complex</taxon>
    </lineage>
</organism>
<proteinExistence type="predicted"/>
<comment type="caution">
    <text evidence="1">The sequence shown here is derived from an EMBL/GenBank/DDBJ whole genome shotgun (WGS) entry which is preliminary data.</text>
</comment>